<evidence type="ECO:0000313" key="3">
    <source>
        <dbReference type="Proteomes" id="UP001524435"/>
    </source>
</evidence>
<feature type="transmembrane region" description="Helical" evidence="1">
    <location>
        <begin position="36"/>
        <end position="56"/>
    </location>
</feature>
<dbReference type="InterPro" id="IPR010718">
    <property type="entry name" value="DUF1294"/>
</dbReference>
<keyword evidence="3" id="KW-1185">Reference proteome</keyword>
<organism evidence="2 3">
    <name type="scientific">Massilicoli timonensis</name>
    <dbReference type="NCBI Taxonomy" id="2015901"/>
    <lineage>
        <taxon>Bacteria</taxon>
        <taxon>Bacillati</taxon>
        <taxon>Bacillota</taxon>
        <taxon>Erysipelotrichia</taxon>
        <taxon>Erysipelotrichales</taxon>
        <taxon>Erysipelotrichaceae</taxon>
        <taxon>Massilicoli</taxon>
    </lineage>
</organism>
<evidence type="ECO:0000313" key="2">
    <source>
        <dbReference type="EMBL" id="MCQ5122274.1"/>
    </source>
</evidence>
<feature type="transmembrane region" description="Helical" evidence="1">
    <location>
        <begin position="68"/>
        <end position="88"/>
    </location>
</feature>
<protein>
    <submittedName>
        <fullName evidence="2">DUF1294 domain-containing protein</fullName>
    </submittedName>
</protein>
<name>A0ABT1SM34_9FIRM</name>
<sequence length="89" mass="10360">MQGLILYYLIINSMAFLFMGLDKQHARHGKWRYRESSLLGCAVCGGAFGAWVGMYLFHHKTKKRKFTFLLPCFILFHCFLFFVLSKAVS</sequence>
<feature type="transmembrane region" description="Helical" evidence="1">
    <location>
        <begin position="5"/>
        <end position="21"/>
    </location>
</feature>
<dbReference type="Proteomes" id="UP001524435">
    <property type="component" value="Unassembled WGS sequence"/>
</dbReference>
<comment type="caution">
    <text evidence="2">The sequence shown here is derived from an EMBL/GenBank/DDBJ whole genome shotgun (WGS) entry which is preliminary data.</text>
</comment>
<dbReference type="Pfam" id="PF06961">
    <property type="entry name" value="DUF1294"/>
    <property type="match status" value="1"/>
</dbReference>
<keyword evidence="1" id="KW-0812">Transmembrane</keyword>
<proteinExistence type="predicted"/>
<dbReference type="PIRSF" id="PIRSF002599">
    <property type="entry name" value="Cold_shock_A"/>
    <property type="match status" value="1"/>
</dbReference>
<evidence type="ECO:0000256" key="1">
    <source>
        <dbReference type="SAM" id="Phobius"/>
    </source>
</evidence>
<reference evidence="2 3" key="1">
    <citation type="submission" date="2022-06" db="EMBL/GenBank/DDBJ databases">
        <title>Isolation of gut microbiota from human fecal samples.</title>
        <authorList>
            <person name="Pamer E.G."/>
            <person name="Barat B."/>
            <person name="Waligurski E."/>
            <person name="Medina S."/>
            <person name="Paddock L."/>
            <person name="Mostad J."/>
        </authorList>
    </citation>
    <scope>NUCLEOTIDE SEQUENCE [LARGE SCALE GENOMIC DNA]</scope>
    <source>
        <strain evidence="2 3">DFI.6.1</strain>
    </source>
</reference>
<gene>
    <name evidence="2" type="ORF">NE663_08390</name>
</gene>
<keyword evidence="1" id="KW-0472">Membrane</keyword>
<keyword evidence="1" id="KW-1133">Transmembrane helix</keyword>
<dbReference type="InterPro" id="IPR012156">
    <property type="entry name" value="Cold_shock_CspA"/>
</dbReference>
<dbReference type="EMBL" id="JANGCH010000012">
    <property type="protein sequence ID" value="MCQ5122274.1"/>
    <property type="molecule type" value="Genomic_DNA"/>
</dbReference>
<accession>A0ABT1SM34</accession>
<dbReference type="RefSeq" id="WP_256198140.1">
    <property type="nucleotide sequence ID" value="NZ_CALVCM010000073.1"/>
</dbReference>